<name>A0AAV9ERA7_ACOCL</name>
<dbReference type="PANTHER" id="PTHR47933:SF58">
    <property type="entry name" value="REPEAT-CONTAINING PROTEIN, PUTATIVE ISOFORM 1-RELATED"/>
    <property type="match status" value="1"/>
</dbReference>
<dbReference type="InterPro" id="IPR002885">
    <property type="entry name" value="PPR_rpt"/>
</dbReference>
<dbReference type="InterPro" id="IPR011990">
    <property type="entry name" value="TPR-like_helical_dom_sf"/>
</dbReference>
<dbReference type="Proteomes" id="UP001180020">
    <property type="component" value="Unassembled WGS sequence"/>
</dbReference>
<reference evidence="4" key="2">
    <citation type="submission" date="2023-06" db="EMBL/GenBank/DDBJ databases">
        <authorList>
            <person name="Ma L."/>
            <person name="Liu K.-W."/>
            <person name="Li Z."/>
            <person name="Hsiao Y.-Y."/>
            <person name="Qi Y."/>
            <person name="Fu T."/>
            <person name="Tang G."/>
            <person name="Zhang D."/>
            <person name="Sun W.-H."/>
            <person name="Liu D.-K."/>
            <person name="Li Y."/>
            <person name="Chen G.-Z."/>
            <person name="Liu X.-D."/>
            <person name="Liao X.-Y."/>
            <person name="Jiang Y.-T."/>
            <person name="Yu X."/>
            <person name="Hao Y."/>
            <person name="Huang J."/>
            <person name="Zhao X.-W."/>
            <person name="Ke S."/>
            <person name="Chen Y.-Y."/>
            <person name="Wu W.-L."/>
            <person name="Hsu J.-L."/>
            <person name="Lin Y.-F."/>
            <person name="Huang M.-D."/>
            <person name="Li C.-Y."/>
            <person name="Huang L."/>
            <person name="Wang Z.-W."/>
            <person name="Zhao X."/>
            <person name="Zhong W.-Y."/>
            <person name="Peng D.-H."/>
            <person name="Ahmad S."/>
            <person name="Lan S."/>
            <person name="Zhang J.-S."/>
            <person name="Tsai W.-C."/>
            <person name="Van De Peer Y."/>
            <person name="Liu Z.-J."/>
        </authorList>
    </citation>
    <scope>NUCLEOTIDE SEQUENCE</scope>
    <source>
        <strain evidence="4">CP</strain>
        <tissue evidence="4">Leaves</tissue>
    </source>
</reference>
<keyword evidence="5" id="KW-1185">Reference proteome</keyword>
<dbReference type="PROSITE" id="PS51375">
    <property type="entry name" value="PPR"/>
    <property type="match status" value="8"/>
</dbReference>
<dbReference type="Pfam" id="PF01535">
    <property type="entry name" value="PPR"/>
    <property type="match status" value="1"/>
</dbReference>
<evidence type="ECO:0000256" key="1">
    <source>
        <dbReference type="ARBA" id="ARBA00022737"/>
    </source>
</evidence>
<dbReference type="NCBIfam" id="TIGR00756">
    <property type="entry name" value="PPR"/>
    <property type="match status" value="7"/>
</dbReference>
<feature type="repeat" description="PPR" evidence="2">
    <location>
        <begin position="207"/>
        <end position="241"/>
    </location>
</feature>
<dbReference type="InterPro" id="IPR051240">
    <property type="entry name" value="Mito_RNA-Proc/Resp"/>
</dbReference>
<accession>A0AAV9ERA7</accession>
<evidence type="ECO:0000256" key="2">
    <source>
        <dbReference type="PROSITE-ProRule" id="PRU00708"/>
    </source>
</evidence>
<feature type="repeat" description="PPR" evidence="2">
    <location>
        <begin position="312"/>
        <end position="346"/>
    </location>
</feature>
<feature type="repeat" description="PPR" evidence="2">
    <location>
        <begin position="381"/>
        <end position="415"/>
    </location>
</feature>
<reference evidence="4" key="1">
    <citation type="journal article" date="2023" name="Nat. Commun.">
        <title>Diploid and tetraploid genomes of Acorus and the evolution of monocots.</title>
        <authorList>
            <person name="Ma L."/>
            <person name="Liu K.W."/>
            <person name="Li Z."/>
            <person name="Hsiao Y.Y."/>
            <person name="Qi Y."/>
            <person name="Fu T."/>
            <person name="Tang G.D."/>
            <person name="Zhang D."/>
            <person name="Sun W.H."/>
            <person name="Liu D.K."/>
            <person name="Li Y."/>
            <person name="Chen G.Z."/>
            <person name="Liu X.D."/>
            <person name="Liao X.Y."/>
            <person name="Jiang Y.T."/>
            <person name="Yu X."/>
            <person name="Hao Y."/>
            <person name="Huang J."/>
            <person name="Zhao X.W."/>
            <person name="Ke S."/>
            <person name="Chen Y.Y."/>
            <person name="Wu W.L."/>
            <person name="Hsu J.L."/>
            <person name="Lin Y.F."/>
            <person name="Huang M.D."/>
            <person name="Li C.Y."/>
            <person name="Huang L."/>
            <person name="Wang Z.W."/>
            <person name="Zhao X."/>
            <person name="Zhong W.Y."/>
            <person name="Peng D.H."/>
            <person name="Ahmad S."/>
            <person name="Lan S."/>
            <person name="Zhang J.S."/>
            <person name="Tsai W.C."/>
            <person name="Van de Peer Y."/>
            <person name="Liu Z.J."/>
        </authorList>
    </citation>
    <scope>NUCLEOTIDE SEQUENCE</scope>
    <source>
        <strain evidence="4">CP</strain>
    </source>
</reference>
<comment type="caution">
    <text evidence="4">The sequence shown here is derived from an EMBL/GenBank/DDBJ whole genome shotgun (WGS) entry which is preliminary data.</text>
</comment>
<dbReference type="PANTHER" id="PTHR47933">
    <property type="entry name" value="PENTATRICOPEPTIDE REPEAT-CONTAINING PROTEIN 1, MITOCHONDRIAL"/>
    <property type="match status" value="1"/>
</dbReference>
<dbReference type="GO" id="GO:0003729">
    <property type="term" value="F:mRNA binding"/>
    <property type="evidence" value="ECO:0007669"/>
    <property type="project" value="TreeGrafter"/>
</dbReference>
<protein>
    <submittedName>
        <fullName evidence="4">Pentatricopeptide repeat-containing protein</fullName>
    </submittedName>
</protein>
<organism evidence="4 5">
    <name type="scientific">Acorus calamus</name>
    <name type="common">Sweet flag</name>
    <dbReference type="NCBI Taxonomy" id="4465"/>
    <lineage>
        <taxon>Eukaryota</taxon>
        <taxon>Viridiplantae</taxon>
        <taxon>Streptophyta</taxon>
        <taxon>Embryophyta</taxon>
        <taxon>Tracheophyta</taxon>
        <taxon>Spermatophyta</taxon>
        <taxon>Magnoliopsida</taxon>
        <taxon>Liliopsida</taxon>
        <taxon>Acoraceae</taxon>
        <taxon>Acorus</taxon>
    </lineage>
</organism>
<feature type="repeat" description="PPR" evidence="2">
    <location>
        <begin position="416"/>
        <end position="450"/>
    </location>
</feature>
<evidence type="ECO:0000313" key="4">
    <source>
        <dbReference type="EMBL" id="KAK1314753.1"/>
    </source>
</evidence>
<evidence type="ECO:0000313" key="5">
    <source>
        <dbReference type="Proteomes" id="UP001180020"/>
    </source>
</evidence>
<dbReference type="AlphaFoldDB" id="A0AAV9ERA7"/>
<proteinExistence type="predicted"/>
<keyword evidence="1" id="KW-0677">Repeat</keyword>
<dbReference type="Gene3D" id="1.25.40.10">
    <property type="entry name" value="Tetratricopeptide repeat domain"/>
    <property type="match status" value="4"/>
</dbReference>
<dbReference type="EMBL" id="JAUJYO010000006">
    <property type="protein sequence ID" value="KAK1314753.1"/>
    <property type="molecule type" value="Genomic_DNA"/>
</dbReference>
<feature type="repeat" description="PPR" evidence="2">
    <location>
        <begin position="138"/>
        <end position="172"/>
    </location>
</feature>
<sequence length="488" mass="54682">MWRLRTSRTKIPLQKNHFNKGSISTKTPTTSSTEEEDPSDPTKKLCKLILSSPRCGLETALDASHIKVSPATAESVLTHLSNAGIQSYRFFEWGSKQRAFPSHTVRAHHSVIDSLARVRQYALMWGVVDRMRDARLLTVETFCAIMRRYARAGRPDEAVYAFNVMGKYGVDPNEAAFNGLLSALCKAKHAWRAQEIFDSAKSRFAVDAKTYSILIEGWGRVPNLVKAREVFDEMVQSGCEPDIVTYGIMVDALCKAGRIGDALGVVRDMGSKNCRPTSFIYSVLVHAHGAEGRVEDAVDAFLEMERSGIVADVAVYNALIGAFCRASRFGNAFKVLEEMEKRGVSPNARTCNVILNRLIGVGRNEEAFKVFRRMIRQCEPDSDTYTMMIKMFCGKGELGMAMKVWKYMGLKRFAPSMHTFSVMIKGLCEAGEARRAAVLMEEMLEKGIQPHGTTFGRLRQLLLKEGREDVVEFLSEKMKTLVKDPLWD</sequence>
<feature type="repeat" description="PPR" evidence="2">
    <location>
        <begin position="347"/>
        <end position="377"/>
    </location>
</feature>
<evidence type="ECO:0000256" key="3">
    <source>
        <dbReference type="SAM" id="MobiDB-lite"/>
    </source>
</evidence>
<gene>
    <name evidence="4" type="ORF">QJS10_CPA06g01683</name>
</gene>
<feature type="repeat" description="PPR" evidence="2">
    <location>
        <begin position="242"/>
        <end position="276"/>
    </location>
</feature>
<dbReference type="Pfam" id="PF13041">
    <property type="entry name" value="PPR_2"/>
    <property type="match status" value="4"/>
</dbReference>
<feature type="repeat" description="PPR" evidence="2">
    <location>
        <begin position="277"/>
        <end position="311"/>
    </location>
</feature>
<feature type="region of interest" description="Disordered" evidence="3">
    <location>
        <begin position="13"/>
        <end position="42"/>
    </location>
</feature>